<proteinExistence type="predicted"/>
<reference evidence="1" key="1">
    <citation type="journal article" date="2021" name="Proc. Natl. Acad. Sci. U.S.A.">
        <title>A Catalog of Tens of Thousands of Viruses from Human Metagenomes Reveals Hidden Associations with Chronic Diseases.</title>
        <authorList>
            <person name="Tisza M.J."/>
            <person name="Buck C.B."/>
        </authorList>
    </citation>
    <scope>NUCLEOTIDE SEQUENCE</scope>
    <source>
        <strain evidence="1">CttFh17</strain>
    </source>
</reference>
<protein>
    <submittedName>
        <fullName evidence="1">Uncharacterized protein</fullName>
    </submittedName>
</protein>
<name>A0A8S5NJB7_9CAUD</name>
<evidence type="ECO:0000313" key="1">
    <source>
        <dbReference type="EMBL" id="DAD94439.1"/>
    </source>
</evidence>
<organism evidence="1">
    <name type="scientific">Siphoviridae sp. cttFh17</name>
    <dbReference type="NCBI Taxonomy" id="2826491"/>
    <lineage>
        <taxon>Viruses</taxon>
        <taxon>Duplodnaviria</taxon>
        <taxon>Heunggongvirae</taxon>
        <taxon>Uroviricota</taxon>
        <taxon>Caudoviricetes</taxon>
    </lineage>
</organism>
<accession>A0A8S5NJB7</accession>
<sequence length="58" mass="7049">MSFDVNDIVIEKVTFVKNFIPCPPRTDKNFWDNADKYEFSEDKTMYKFSEGWRFIDEN</sequence>
<dbReference type="EMBL" id="BK015176">
    <property type="protein sequence ID" value="DAD94439.1"/>
    <property type="molecule type" value="Genomic_DNA"/>
</dbReference>